<evidence type="ECO:0000313" key="3">
    <source>
        <dbReference type="Proteomes" id="UP000029665"/>
    </source>
</evidence>
<dbReference type="OMA" id="CGLITWP"/>
<evidence type="ECO:0000256" key="1">
    <source>
        <dbReference type="SAM" id="MobiDB-lite"/>
    </source>
</evidence>
<dbReference type="OrthoDB" id="3256495at2759"/>
<gene>
    <name evidence="2" type="ORF">BN946_scf184797.g4</name>
</gene>
<name>A0A060T029_PYCCI</name>
<feature type="region of interest" description="Disordered" evidence="1">
    <location>
        <begin position="26"/>
        <end position="70"/>
    </location>
</feature>
<feature type="region of interest" description="Disordered" evidence="1">
    <location>
        <begin position="751"/>
        <end position="783"/>
    </location>
</feature>
<protein>
    <submittedName>
        <fullName evidence="2">Uncharacterized protein</fullName>
    </submittedName>
</protein>
<evidence type="ECO:0000313" key="2">
    <source>
        <dbReference type="EMBL" id="CDO78178.1"/>
    </source>
</evidence>
<keyword evidence="3" id="KW-1185">Reference proteome</keyword>
<dbReference type="STRING" id="5643.A0A060T029"/>
<organism evidence="2 3">
    <name type="scientific">Pycnoporus cinnabarinus</name>
    <name type="common">Cinnabar-red polypore</name>
    <name type="synonym">Trametes cinnabarina</name>
    <dbReference type="NCBI Taxonomy" id="5643"/>
    <lineage>
        <taxon>Eukaryota</taxon>
        <taxon>Fungi</taxon>
        <taxon>Dikarya</taxon>
        <taxon>Basidiomycota</taxon>
        <taxon>Agaricomycotina</taxon>
        <taxon>Agaricomycetes</taxon>
        <taxon>Polyporales</taxon>
        <taxon>Polyporaceae</taxon>
        <taxon>Trametes</taxon>
    </lineage>
</organism>
<reference evidence="2" key="1">
    <citation type="submission" date="2014-01" db="EMBL/GenBank/DDBJ databases">
        <title>The genome of the white-rot fungus Pycnoporus cinnabarinus: a basidiomycete model with a versatile arsenal for lignocellulosic biomass breakdown.</title>
        <authorList>
            <person name="Levasseur A."/>
            <person name="Lomascolo A."/>
            <person name="Ruiz-Duenas F.J."/>
            <person name="Uzan E."/>
            <person name="Piumi F."/>
            <person name="Kues U."/>
            <person name="Ram A.F.J."/>
            <person name="Murat C."/>
            <person name="Haon M."/>
            <person name="Benoit I."/>
            <person name="Arfi Y."/>
            <person name="Chevret D."/>
            <person name="Drula E."/>
            <person name="Kwon M.J."/>
            <person name="Gouret P."/>
            <person name="Lesage-Meessen L."/>
            <person name="Lombard V."/>
            <person name="Mariette J."/>
            <person name="Noirot C."/>
            <person name="Park J."/>
            <person name="Patyshakuliyeva A."/>
            <person name="Wieneger R.A.B."/>
            <person name="Wosten H.A.B."/>
            <person name="Martin F."/>
            <person name="Coutinho P.M."/>
            <person name="de Vries R."/>
            <person name="Martinez A.T."/>
            <person name="Klopp C."/>
            <person name="Pontarotti P."/>
            <person name="Henrissat B."/>
            <person name="Record E."/>
        </authorList>
    </citation>
    <scope>NUCLEOTIDE SEQUENCE [LARGE SCALE GENOMIC DNA]</scope>
    <source>
        <strain evidence="2">BRFM137</strain>
    </source>
</reference>
<feature type="region of interest" description="Disordered" evidence="1">
    <location>
        <begin position="175"/>
        <end position="228"/>
    </location>
</feature>
<accession>A0A060T029</accession>
<dbReference type="Proteomes" id="UP000029665">
    <property type="component" value="Unassembled WGS sequence"/>
</dbReference>
<feature type="compositionally biased region" description="Basic and acidic residues" evidence="1">
    <location>
        <begin position="751"/>
        <end position="764"/>
    </location>
</feature>
<proteinExistence type="predicted"/>
<dbReference type="EMBL" id="CCBP010000707">
    <property type="protein sequence ID" value="CDO78178.1"/>
    <property type="molecule type" value="Genomic_DNA"/>
</dbReference>
<feature type="compositionally biased region" description="Polar residues" evidence="1">
    <location>
        <begin position="209"/>
        <end position="219"/>
    </location>
</feature>
<comment type="caution">
    <text evidence="2">The sequence shown here is derived from an EMBL/GenBank/DDBJ whole genome shotgun (WGS) entry which is preliminary data.</text>
</comment>
<feature type="compositionally biased region" description="Basic and acidic residues" evidence="1">
    <location>
        <begin position="41"/>
        <end position="53"/>
    </location>
</feature>
<dbReference type="AlphaFoldDB" id="A0A060T029"/>
<feature type="compositionally biased region" description="Basic residues" evidence="1">
    <location>
        <begin position="765"/>
        <end position="783"/>
    </location>
</feature>
<dbReference type="HOGENOM" id="CLU_386169_0_0_1"/>
<sequence>MDPNDLNSLSEVESLSDSDWLDIASSRASEDNDSSLADSDVSDREDIESDYRPPSRRSLTSNGSGDIQGWEGIVEDSADEAPVSDPVINSDERTAASTLTDPRLSHLSLSFRAAALSESAVARHTALVDPAEDQRVKDALDQSMVSTLSGSRSNSLNGSVQTSVVHSRDLRLSFPDPLTSPRAQSLNPSYEHISVPTDNEYSLSDGDMQPSSGLSRETTAASIDSAPAADPSDVFPTLEVARVSNIACDEQKACVTADVHSSSVVDFFIVLYGASSEIKHRVVHTLIEKLMSATGCGFSALPQIDVPHNIRMLVNSGREMHCILSVVDRTESIIGGKEPGTLALAQKPSLAIIFMPSALTVVPEHTLYLPLLAQDTFDEEDDLFESSDRLLDAEHQWESLRVSKDRIVSSAFAPGRSAVVEEEEIRRASPARVARALRPLLPWTDAWSMQNLSSRHALTIRFAILSIVLGYLMNGSLSSVSRPAASTMQMVPRPLPPTPQVNISAALPGPTTSSASAMALVSSSLKEFALAVLSPHSVASTSSVATKAMPSPTASTAADPAPEPGAPSECECGCGLITWSGKVKAETDVALRPTPPAPSIGGQTFHKGGFAFVPPTAPVKGKGKARATEDDSLFALSTRIAGALTEYLDTCMAFAPSRHDVEEIVDALEELGQAIGQQTETALTQTKSMVDIVRQNIRARHERARSRAKEMRAAGERWFSSVTEVSARVRDRVNLAKENARVLRDTVAETHARRARHERWEARREHRRDRRLERRARRAQTVG</sequence>